<dbReference type="InterPro" id="IPR001660">
    <property type="entry name" value="SAM"/>
</dbReference>
<evidence type="ECO:0000256" key="2">
    <source>
        <dbReference type="SAM" id="MobiDB-lite"/>
    </source>
</evidence>
<protein>
    <submittedName>
        <fullName evidence="8">Connector enhancer of kinase suppressor of ras 3</fullName>
    </submittedName>
</protein>
<dbReference type="InterPro" id="IPR001478">
    <property type="entry name" value="PDZ"/>
</dbReference>
<feature type="domain" description="PH" evidence="3">
    <location>
        <begin position="719"/>
        <end position="820"/>
    </location>
</feature>
<feature type="domain" description="PDZ" evidence="5">
    <location>
        <begin position="239"/>
        <end position="306"/>
    </location>
</feature>
<reference evidence="8" key="1">
    <citation type="submission" date="2016-05" db="UniProtKB">
        <authorList>
            <consortium name="WormBaseParasite"/>
        </authorList>
    </citation>
    <scope>IDENTIFICATION</scope>
</reference>
<dbReference type="SMART" id="SM00233">
    <property type="entry name" value="PH"/>
    <property type="match status" value="1"/>
</dbReference>
<feature type="region of interest" description="Disordered" evidence="2">
    <location>
        <begin position="349"/>
        <end position="374"/>
    </location>
</feature>
<feature type="region of interest" description="Disordered" evidence="2">
    <location>
        <begin position="653"/>
        <end position="681"/>
    </location>
</feature>
<comment type="similarity">
    <text evidence="1">Belongs to the CNKSR family.</text>
</comment>
<keyword evidence="7" id="KW-1185">Reference proteome</keyword>
<evidence type="ECO:0000259" key="5">
    <source>
        <dbReference type="PROSITE" id="PS50106"/>
    </source>
</evidence>
<accession>A0A0M3I0P9</accession>
<dbReference type="PROSITE" id="PS51290">
    <property type="entry name" value="CRIC"/>
    <property type="match status" value="1"/>
</dbReference>
<dbReference type="SUPFAM" id="SSF47769">
    <property type="entry name" value="SAM/Pointed domain"/>
    <property type="match status" value="1"/>
</dbReference>
<dbReference type="PANTHER" id="PTHR12844">
    <property type="entry name" value="CONNECTOR ENCHANCER OF KINASE SUPPRESSOR OF RAS"/>
    <property type="match status" value="1"/>
</dbReference>
<feature type="compositionally biased region" description="Acidic residues" evidence="2">
    <location>
        <begin position="522"/>
        <end position="541"/>
    </location>
</feature>
<evidence type="ECO:0000313" key="8">
    <source>
        <dbReference type="WBParaSite" id="ALUE_0000973801-mRNA-1"/>
    </source>
</evidence>
<organism evidence="7 8">
    <name type="scientific">Ascaris lumbricoides</name>
    <name type="common">Giant roundworm</name>
    <dbReference type="NCBI Taxonomy" id="6252"/>
    <lineage>
        <taxon>Eukaryota</taxon>
        <taxon>Metazoa</taxon>
        <taxon>Ecdysozoa</taxon>
        <taxon>Nematoda</taxon>
        <taxon>Chromadorea</taxon>
        <taxon>Rhabditida</taxon>
        <taxon>Spirurina</taxon>
        <taxon>Ascaridomorpha</taxon>
        <taxon>Ascaridoidea</taxon>
        <taxon>Ascarididae</taxon>
        <taxon>Ascaris</taxon>
    </lineage>
</organism>
<dbReference type="PROSITE" id="PS50003">
    <property type="entry name" value="PH_DOMAIN"/>
    <property type="match status" value="1"/>
</dbReference>
<dbReference type="PANTHER" id="PTHR12844:SF42">
    <property type="entry name" value="CONNECTOR ENHANCER OF KSR PROTEIN CNK"/>
    <property type="match status" value="1"/>
</dbReference>
<evidence type="ECO:0000256" key="1">
    <source>
        <dbReference type="ARBA" id="ARBA00009498"/>
    </source>
</evidence>
<feature type="region of interest" description="Disordered" evidence="2">
    <location>
        <begin position="603"/>
        <end position="622"/>
    </location>
</feature>
<dbReference type="InterPro" id="IPR051566">
    <property type="entry name" value="CNKSR"/>
</dbReference>
<evidence type="ECO:0000259" key="3">
    <source>
        <dbReference type="PROSITE" id="PS50003"/>
    </source>
</evidence>
<dbReference type="Proteomes" id="UP000036681">
    <property type="component" value="Unplaced"/>
</dbReference>
<dbReference type="Gene3D" id="2.30.42.10">
    <property type="match status" value="1"/>
</dbReference>
<proteinExistence type="inferred from homology"/>
<feature type="compositionally biased region" description="Polar residues" evidence="2">
    <location>
        <begin position="670"/>
        <end position="680"/>
    </location>
</feature>
<name>A0A0M3I0P9_ASCLU</name>
<dbReference type="SMART" id="SM00228">
    <property type="entry name" value="PDZ"/>
    <property type="match status" value="1"/>
</dbReference>
<dbReference type="Pfam" id="PF07647">
    <property type="entry name" value="SAM_2"/>
    <property type="match status" value="1"/>
</dbReference>
<dbReference type="CDD" id="cd13326">
    <property type="entry name" value="PH_CNK_insect-like"/>
    <property type="match status" value="1"/>
</dbReference>
<dbReference type="PROSITE" id="PS50106">
    <property type="entry name" value="PDZ"/>
    <property type="match status" value="1"/>
</dbReference>
<evidence type="ECO:0000259" key="4">
    <source>
        <dbReference type="PROSITE" id="PS50105"/>
    </source>
</evidence>
<dbReference type="Pfam" id="PF00169">
    <property type="entry name" value="PH"/>
    <property type="match status" value="1"/>
</dbReference>
<feature type="region of interest" description="Disordered" evidence="2">
    <location>
        <begin position="513"/>
        <end position="543"/>
    </location>
</feature>
<evidence type="ECO:0000313" key="7">
    <source>
        <dbReference type="Proteomes" id="UP000036681"/>
    </source>
</evidence>
<feature type="domain" description="CRIC" evidence="6">
    <location>
        <begin position="105"/>
        <end position="201"/>
    </location>
</feature>
<dbReference type="InterPro" id="IPR011993">
    <property type="entry name" value="PH-like_dom_sf"/>
</dbReference>
<dbReference type="InterPro" id="IPR017874">
    <property type="entry name" value="CRIC_domain"/>
</dbReference>
<sequence>MNIFNVAPAKSHVVPYYGPPTHFCFASVVESWTVEQVTRWIQGTDDSVLPFLDGIAKSGIDGRALAVLDEDILCSAGVTKLGVRRLILQAVQLLLRFCYAVDTENVQSLCLHVCVSAQHLVNETLACIALRNTTVSKIHLTTVLNSLFAVVSRLVDELKNLMNWLDRSPFDRLKSYIEFRMELMEIALALTSTVNASNKKILSSCLSLNEIANELIMKCDTIVRHSKDPRILYTADIERAVLRRPSNEYEWGFDLQSTYVGVHMISKVKLQSPADACGKIDAGDELLQVNGETVIGWDLGKVVEKIHHPPQIGGRRQGQQEELILMLKKRPRETVPAHMFFFASHKFSPSKDVPQARTPSDANGSPALPADHRTPLPHKSKLMAIFYDRLLRVVHLCCFGLMKKALVEGNRMSSWRSYDKESSHGLTTTRRATVCLGTPPSSRRQLNASLFHSAKSTDSVVYSSAEDLTIDIEDMSGVDVNAMDAVVVRRRRTMRQQPDGYVRSFIDNRLVSDGDVPLGSMNEDEEHPSSDEEEGRNDEDDMHCHEEPLTITSEPKEYALVEAIEDDELESLDLPPVKLEEWSSCLNLSLEAVHEKAMEKYHKHFPHSPSEEDSLSKSSESPLRRAKHGFSFRVRSIFTSSFKSRSHAPIAESEESSLGWESDTADETVRQSVRCSQRSGSPLEGELISAEVDEASPKEVHSSNALRELSKVPCSKLDGKQYEGWIRRKRLDEEMKSGGKWVRCWMVLRSSVLFVYNNQFAKEADMVVAIAKFFVSDAPELKTSKKYVFRLYRSSTVLYFAAYNLEEMKIWMNRLGLATICYDQSDEERKNSASLSRSMLFIASQEVKSRLELDTSPPSSPKVHHTLPRANILSPSSRRKARVARQASLSSLKSAEVLGPSRWCLRSPKPVHRLYAGSLEKDAVVRALDGRLSYSRLRTLLQ</sequence>
<dbReference type="PROSITE" id="PS50105">
    <property type="entry name" value="SAM_DOMAIN"/>
    <property type="match status" value="1"/>
</dbReference>
<dbReference type="Gene3D" id="1.10.150.50">
    <property type="entry name" value="Transcription Factor, Ets-1"/>
    <property type="match status" value="1"/>
</dbReference>
<dbReference type="Pfam" id="PF10534">
    <property type="entry name" value="CRIC_ras_sig"/>
    <property type="match status" value="1"/>
</dbReference>
<dbReference type="WBParaSite" id="ALUE_0000973801-mRNA-1">
    <property type="protein sequence ID" value="ALUE_0000973801-mRNA-1"/>
    <property type="gene ID" value="ALUE_0000973801"/>
</dbReference>
<dbReference type="SUPFAM" id="SSF50156">
    <property type="entry name" value="PDZ domain-like"/>
    <property type="match status" value="1"/>
</dbReference>
<dbReference type="InterPro" id="IPR041489">
    <property type="entry name" value="PDZ_6"/>
</dbReference>
<dbReference type="Gene3D" id="2.30.29.30">
    <property type="entry name" value="Pleckstrin-homology domain (PH domain)/Phosphotyrosine-binding domain (PTB)"/>
    <property type="match status" value="1"/>
</dbReference>
<feature type="domain" description="SAM" evidence="4">
    <location>
        <begin position="32"/>
        <end position="97"/>
    </location>
</feature>
<evidence type="ECO:0000259" key="6">
    <source>
        <dbReference type="PROSITE" id="PS51290"/>
    </source>
</evidence>
<dbReference type="SMART" id="SM00454">
    <property type="entry name" value="SAM"/>
    <property type="match status" value="1"/>
</dbReference>
<dbReference type="AlphaFoldDB" id="A0A0M3I0P9"/>
<dbReference type="SUPFAM" id="SSF50729">
    <property type="entry name" value="PH domain-like"/>
    <property type="match status" value="1"/>
</dbReference>
<dbReference type="InterPro" id="IPR001849">
    <property type="entry name" value="PH_domain"/>
</dbReference>
<dbReference type="Pfam" id="PF17820">
    <property type="entry name" value="PDZ_6"/>
    <property type="match status" value="1"/>
</dbReference>
<dbReference type="InterPro" id="IPR013761">
    <property type="entry name" value="SAM/pointed_sf"/>
</dbReference>
<dbReference type="InterPro" id="IPR036034">
    <property type="entry name" value="PDZ_sf"/>
</dbReference>